<dbReference type="Gene3D" id="3.40.630.30">
    <property type="match status" value="1"/>
</dbReference>
<evidence type="ECO:0000313" key="2">
    <source>
        <dbReference type="EMBL" id="GAA4017993.1"/>
    </source>
</evidence>
<proteinExistence type="predicted"/>
<sequence>MMFEVRRYSADDADCWNALVAQSKTGLFLFDRRFMDYHSDRFEDVSALVLRDGEPVAALPASRHGDEAVSHGGLTFGGLIARSDLRTPDVIDAFDKALEGLRDWGVRKLTIKSIPAPFTTQPSGELDYHLWRRGFVLAGRDVSSIVPLRDPLSPSKAKLRDSKRAAKLGCEVRDTSLADFHPLLAEVLLARHGRDPVHSQDELVQLQAALPDRLLVRCAWLDGEPVAGTLLFRYGAVWHTQYLASNEAGRKANALDLVIASAMAEAASEGADWFSFGISMSGEELNEGLLWQKESFGARTILFDRWTGDL</sequence>
<dbReference type="SUPFAM" id="SSF55729">
    <property type="entry name" value="Acyl-CoA N-acyltransferases (Nat)"/>
    <property type="match status" value="1"/>
</dbReference>
<dbReference type="InterPro" id="IPR016181">
    <property type="entry name" value="Acyl_CoA_acyltransferase"/>
</dbReference>
<name>A0ABP7SXJ4_9SPHN</name>
<protein>
    <recommendedName>
        <fullName evidence="1">BioF2-like acetyltransferase domain-containing protein</fullName>
    </recommendedName>
</protein>
<dbReference type="Pfam" id="PF13480">
    <property type="entry name" value="Acetyltransf_6"/>
    <property type="match status" value="1"/>
</dbReference>
<dbReference type="InterPro" id="IPR038740">
    <property type="entry name" value="BioF2-like_GNAT_dom"/>
</dbReference>
<dbReference type="EMBL" id="BAABBQ010000001">
    <property type="protein sequence ID" value="GAA4017993.1"/>
    <property type="molecule type" value="Genomic_DNA"/>
</dbReference>
<organism evidence="2 3">
    <name type="scientific">Sphingomonas swuensis</name>
    <dbReference type="NCBI Taxonomy" id="977800"/>
    <lineage>
        <taxon>Bacteria</taxon>
        <taxon>Pseudomonadati</taxon>
        <taxon>Pseudomonadota</taxon>
        <taxon>Alphaproteobacteria</taxon>
        <taxon>Sphingomonadales</taxon>
        <taxon>Sphingomonadaceae</taxon>
        <taxon>Sphingomonas</taxon>
    </lineage>
</organism>
<comment type="caution">
    <text evidence="2">The sequence shown here is derived from an EMBL/GenBank/DDBJ whole genome shotgun (WGS) entry which is preliminary data.</text>
</comment>
<accession>A0ABP7SXJ4</accession>
<evidence type="ECO:0000259" key="1">
    <source>
        <dbReference type="Pfam" id="PF13480"/>
    </source>
</evidence>
<dbReference type="Proteomes" id="UP001500235">
    <property type="component" value="Unassembled WGS sequence"/>
</dbReference>
<evidence type="ECO:0000313" key="3">
    <source>
        <dbReference type="Proteomes" id="UP001500235"/>
    </source>
</evidence>
<keyword evidence="3" id="KW-1185">Reference proteome</keyword>
<gene>
    <name evidence="2" type="ORF">GCM10022280_16690</name>
</gene>
<feature type="domain" description="BioF2-like acetyltransferase" evidence="1">
    <location>
        <begin position="162"/>
        <end position="278"/>
    </location>
</feature>
<reference evidence="3" key="1">
    <citation type="journal article" date="2019" name="Int. J. Syst. Evol. Microbiol.">
        <title>The Global Catalogue of Microorganisms (GCM) 10K type strain sequencing project: providing services to taxonomists for standard genome sequencing and annotation.</title>
        <authorList>
            <consortium name="The Broad Institute Genomics Platform"/>
            <consortium name="The Broad Institute Genome Sequencing Center for Infectious Disease"/>
            <person name="Wu L."/>
            <person name="Ma J."/>
        </authorList>
    </citation>
    <scope>NUCLEOTIDE SEQUENCE [LARGE SCALE GENOMIC DNA]</scope>
    <source>
        <strain evidence="3">JCM 17563</strain>
    </source>
</reference>